<dbReference type="RefSeq" id="WP_061173220.1">
    <property type="nucleotide sequence ID" value="NZ_FCOE02000002.1"/>
</dbReference>
<proteinExistence type="predicted"/>
<comment type="caution">
    <text evidence="2">The sequence shown here is derived from an EMBL/GenBank/DDBJ whole genome shotgun (WGS) entry which is preliminary data.</text>
</comment>
<dbReference type="Proteomes" id="UP000054911">
    <property type="component" value="Unassembled WGS sequence"/>
</dbReference>
<dbReference type="OrthoDB" id="9965146at2"/>
<feature type="chain" id="PRO_5007619325" description="Lipoprotein" evidence="1">
    <location>
        <begin position="28"/>
        <end position="98"/>
    </location>
</feature>
<protein>
    <recommendedName>
        <fullName evidence="4">Lipoprotein</fullName>
    </recommendedName>
</protein>
<dbReference type="AlphaFoldDB" id="A0A157ZE86"/>
<keyword evidence="1" id="KW-0732">Signal</keyword>
<reference evidence="2" key="1">
    <citation type="submission" date="2016-01" db="EMBL/GenBank/DDBJ databases">
        <authorList>
            <person name="Peeters C."/>
        </authorList>
    </citation>
    <scope>NUCLEOTIDE SEQUENCE [LARGE SCALE GENOMIC DNA]</scope>
    <source>
        <strain evidence="2">LMG 29323</strain>
    </source>
</reference>
<gene>
    <name evidence="2" type="ORF">AWB80_00664</name>
</gene>
<keyword evidence="3" id="KW-1185">Reference proteome</keyword>
<sequence length="98" mass="10357">MAFPIRSLAAWAVVLALVIGSSSSTRAAIGSVELPVTLTIFDVCTLDTNAHQPAVACSAGGQYRILTGEYFASFRVAEVRRNRSGNDKGNPAIVEIAF</sequence>
<name>A0A157ZE86_9BURK</name>
<evidence type="ECO:0000256" key="1">
    <source>
        <dbReference type="SAM" id="SignalP"/>
    </source>
</evidence>
<accession>A0A157ZE86</accession>
<dbReference type="EMBL" id="FCOE02000002">
    <property type="protein sequence ID" value="SAK43793.1"/>
    <property type="molecule type" value="Genomic_DNA"/>
</dbReference>
<evidence type="ECO:0008006" key="4">
    <source>
        <dbReference type="Google" id="ProtNLM"/>
    </source>
</evidence>
<evidence type="ECO:0000313" key="3">
    <source>
        <dbReference type="Proteomes" id="UP000054911"/>
    </source>
</evidence>
<evidence type="ECO:0000313" key="2">
    <source>
        <dbReference type="EMBL" id="SAK43793.1"/>
    </source>
</evidence>
<feature type="signal peptide" evidence="1">
    <location>
        <begin position="1"/>
        <end position="27"/>
    </location>
</feature>
<dbReference type="STRING" id="1777141.AWB80_00664"/>
<organism evidence="2 3">
    <name type="scientific">Caballeronia pedi</name>
    <dbReference type="NCBI Taxonomy" id="1777141"/>
    <lineage>
        <taxon>Bacteria</taxon>
        <taxon>Pseudomonadati</taxon>
        <taxon>Pseudomonadota</taxon>
        <taxon>Betaproteobacteria</taxon>
        <taxon>Burkholderiales</taxon>
        <taxon>Burkholderiaceae</taxon>
        <taxon>Caballeronia</taxon>
    </lineage>
</organism>